<dbReference type="Proteomes" id="UP000481252">
    <property type="component" value="Unassembled WGS sequence"/>
</dbReference>
<organism evidence="2 3">
    <name type="scientific">Mesorhizobium zhangyense</name>
    <dbReference type="NCBI Taxonomy" id="1776730"/>
    <lineage>
        <taxon>Bacteria</taxon>
        <taxon>Pseudomonadati</taxon>
        <taxon>Pseudomonadota</taxon>
        <taxon>Alphaproteobacteria</taxon>
        <taxon>Hyphomicrobiales</taxon>
        <taxon>Phyllobacteriaceae</taxon>
        <taxon>Mesorhizobium</taxon>
    </lineage>
</organism>
<evidence type="ECO:0000313" key="2">
    <source>
        <dbReference type="EMBL" id="NGN43652.1"/>
    </source>
</evidence>
<dbReference type="PROSITE" id="PS51704">
    <property type="entry name" value="GP_PDE"/>
    <property type="match status" value="1"/>
</dbReference>
<sequence>MTLITGHRGARNLWAENSLTGFRNVLQLGVDAVEFDVHLTNAGELLVIHDAMLDRTAEGTGPVRLLTPEARAGMKLKGTDEGIPTLADVLDVIPPATGLALHVEIKLDETGTPYPGIAERIAQELARFGVEERTHLTSFDTSVLEDCRRYAPHIARLVSVNAAWAERQGGLAAFLDRVDDLVEIVAVHHELMEAQWDLIARTLPLERLCVWTLNDEETLRQWLERDIGHLTSDSPDIALALRAAQSSRSNLLQPTH</sequence>
<dbReference type="PANTHER" id="PTHR46211">
    <property type="entry name" value="GLYCEROPHOSPHORYL DIESTER PHOSPHODIESTERASE"/>
    <property type="match status" value="1"/>
</dbReference>
<dbReference type="GO" id="GO:0008081">
    <property type="term" value="F:phosphoric diester hydrolase activity"/>
    <property type="evidence" value="ECO:0007669"/>
    <property type="project" value="InterPro"/>
</dbReference>
<keyword evidence="3" id="KW-1185">Reference proteome</keyword>
<dbReference type="InterPro" id="IPR017946">
    <property type="entry name" value="PLC-like_Pdiesterase_TIM-brl"/>
</dbReference>
<dbReference type="Gene3D" id="3.20.20.190">
    <property type="entry name" value="Phosphatidylinositol (PI) phosphodiesterase"/>
    <property type="match status" value="1"/>
</dbReference>
<dbReference type="EMBL" id="JAAKZG010000010">
    <property type="protein sequence ID" value="NGN43652.1"/>
    <property type="molecule type" value="Genomic_DNA"/>
</dbReference>
<feature type="domain" description="GP-PDE" evidence="1">
    <location>
        <begin position="2"/>
        <end position="242"/>
    </location>
</feature>
<reference evidence="2 3" key="1">
    <citation type="submission" date="2020-02" db="EMBL/GenBank/DDBJ databases">
        <title>Genome sequence of the type strain CGMCC 1.15528 of Mesorhizobium zhangyense.</title>
        <authorList>
            <person name="Gao J."/>
            <person name="Sun J."/>
        </authorList>
    </citation>
    <scope>NUCLEOTIDE SEQUENCE [LARGE SCALE GENOMIC DNA]</scope>
    <source>
        <strain evidence="2 3">CGMCC 1.15528</strain>
    </source>
</reference>
<evidence type="ECO:0000259" key="1">
    <source>
        <dbReference type="PROSITE" id="PS51704"/>
    </source>
</evidence>
<proteinExistence type="predicted"/>
<dbReference type="PANTHER" id="PTHR46211:SF14">
    <property type="entry name" value="GLYCEROPHOSPHODIESTER PHOSPHODIESTERASE"/>
    <property type="match status" value="1"/>
</dbReference>
<dbReference type="InterPro" id="IPR030395">
    <property type="entry name" value="GP_PDE_dom"/>
</dbReference>
<gene>
    <name evidence="2" type="ORF">G6N74_21530</name>
</gene>
<dbReference type="GO" id="GO:0006629">
    <property type="term" value="P:lipid metabolic process"/>
    <property type="evidence" value="ECO:0007669"/>
    <property type="project" value="InterPro"/>
</dbReference>
<dbReference type="CDD" id="cd08565">
    <property type="entry name" value="GDPD_pAtGDE_like"/>
    <property type="match status" value="1"/>
</dbReference>
<dbReference type="SUPFAM" id="SSF51695">
    <property type="entry name" value="PLC-like phosphodiesterases"/>
    <property type="match status" value="1"/>
</dbReference>
<dbReference type="Pfam" id="PF03009">
    <property type="entry name" value="GDPD"/>
    <property type="match status" value="1"/>
</dbReference>
<dbReference type="RefSeq" id="WP_165120059.1">
    <property type="nucleotide sequence ID" value="NZ_JAAKZG010000010.1"/>
</dbReference>
<evidence type="ECO:0000313" key="3">
    <source>
        <dbReference type="Proteomes" id="UP000481252"/>
    </source>
</evidence>
<dbReference type="AlphaFoldDB" id="A0A7C9VFF3"/>
<comment type="caution">
    <text evidence="2">The sequence shown here is derived from an EMBL/GenBank/DDBJ whole genome shotgun (WGS) entry which is preliminary data.</text>
</comment>
<protein>
    <submittedName>
        <fullName evidence="2">Glycerophosphodiester phosphodiesterase</fullName>
    </submittedName>
</protein>
<accession>A0A7C9VFF3</accession>
<name>A0A7C9VFF3_9HYPH</name>